<dbReference type="GO" id="GO:0045504">
    <property type="term" value="F:dynein heavy chain binding"/>
    <property type="evidence" value="ECO:0007669"/>
    <property type="project" value="TreeGrafter"/>
</dbReference>
<evidence type="ECO:0000256" key="9">
    <source>
        <dbReference type="ARBA" id="ARBA00023212"/>
    </source>
</evidence>
<keyword evidence="5" id="KW-0493">Microtubule</keyword>
<comment type="similarity">
    <text evidence="2">Belongs to the dynein intermediate chain family.</text>
</comment>
<dbReference type="InterPro" id="IPR001680">
    <property type="entry name" value="WD40_rpt"/>
</dbReference>
<evidence type="ECO:0000256" key="3">
    <source>
        <dbReference type="ARBA" id="ARBA00022490"/>
    </source>
</evidence>
<keyword evidence="10" id="KW-0966">Cell projection</keyword>
<keyword evidence="7" id="KW-0243">Dynein</keyword>
<dbReference type="GO" id="GO:0003341">
    <property type="term" value="P:cilium movement"/>
    <property type="evidence" value="ECO:0007669"/>
    <property type="project" value="TreeGrafter"/>
</dbReference>
<dbReference type="KEGG" id="osn:115230360"/>
<keyword evidence="3" id="KW-0963">Cytoplasm</keyword>
<dbReference type="GO" id="GO:0045503">
    <property type="term" value="F:dynein light chain binding"/>
    <property type="evidence" value="ECO:0007669"/>
    <property type="project" value="TreeGrafter"/>
</dbReference>
<dbReference type="PANTHER" id="PTHR12442">
    <property type="entry name" value="DYNEIN INTERMEDIATE CHAIN"/>
    <property type="match status" value="1"/>
</dbReference>
<keyword evidence="6" id="KW-0677">Repeat</keyword>
<evidence type="ECO:0000313" key="13">
    <source>
        <dbReference type="RefSeq" id="XP_029656424.2"/>
    </source>
</evidence>
<dbReference type="GO" id="GO:0005874">
    <property type="term" value="C:microtubule"/>
    <property type="evidence" value="ECO:0007669"/>
    <property type="project" value="UniProtKB-KW"/>
</dbReference>
<comment type="subcellular location">
    <subcellularLocation>
        <location evidence="1">Cytoplasm</location>
        <location evidence="1">Cytoskeleton</location>
        <location evidence="1">Cilium axoneme</location>
    </subcellularLocation>
</comment>
<dbReference type="PANTHER" id="PTHR12442:SF11">
    <property type="entry name" value="DYNEIN AXONEMAL INTERMEDIATE CHAIN 1"/>
    <property type="match status" value="1"/>
</dbReference>
<name>A0A6P7TVN1_9MOLL</name>
<dbReference type="AlphaFoldDB" id="A0A6P7TVN1"/>
<evidence type="ECO:0000313" key="11">
    <source>
        <dbReference type="Proteomes" id="UP000515154"/>
    </source>
</evidence>
<dbReference type="RefSeq" id="XP_029656424.2">
    <property type="nucleotide sequence ID" value="XM_029800564.2"/>
</dbReference>
<keyword evidence="9" id="KW-0206">Cytoskeleton</keyword>
<sequence length="176" mass="20016">MTVTALSWNSKYSDLIEVGYGTYDIYNQGEGLILLFSLKNPSYPENIIETTCGVFCLQSSPTRPYIIAVGFFDGSIKVYDVRTKNNTPKYSSEISNKHIESIWKIQWLDEDSNGYMNFASIGAEGKVILWTLVKNELRPSVLLTISRNEYQKNSFDNLNYGEINATYLRHSNLLGI</sequence>
<evidence type="ECO:0000256" key="6">
    <source>
        <dbReference type="ARBA" id="ARBA00022737"/>
    </source>
</evidence>
<dbReference type="Gene3D" id="2.130.10.10">
    <property type="entry name" value="YVTN repeat-like/Quinoprotein amine dehydrogenase"/>
    <property type="match status" value="1"/>
</dbReference>
<dbReference type="Proteomes" id="UP000515154">
    <property type="component" value="Unplaced"/>
</dbReference>
<evidence type="ECO:0000256" key="8">
    <source>
        <dbReference type="ARBA" id="ARBA00023175"/>
    </source>
</evidence>
<dbReference type="KEGG" id="osn:115229878"/>
<dbReference type="SUPFAM" id="SSF50978">
    <property type="entry name" value="WD40 repeat-like"/>
    <property type="match status" value="1"/>
</dbReference>
<dbReference type="GO" id="GO:0036157">
    <property type="term" value="C:outer dynein arm"/>
    <property type="evidence" value="ECO:0007669"/>
    <property type="project" value="TreeGrafter"/>
</dbReference>
<evidence type="ECO:0000256" key="4">
    <source>
        <dbReference type="ARBA" id="ARBA00022574"/>
    </source>
</evidence>
<proteinExistence type="inferred from homology"/>
<dbReference type="RefSeq" id="XP_029656007.2">
    <property type="nucleotide sequence ID" value="XM_029800147.2"/>
</dbReference>
<evidence type="ECO:0000256" key="2">
    <source>
        <dbReference type="ARBA" id="ARBA00011059"/>
    </source>
</evidence>
<dbReference type="InterPro" id="IPR036322">
    <property type="entry name" value="WD40_repeat_dom_sf"/>
</dbReference>
<dbReference type="SMART" id="SM00320">
    <property type="entry name" value="WD40"/>
    <property type="match status" value="2"/>
</dbReference>
<evidence type="ECO:0000256" key="10">
    <source>
        <dbReference type="ARBA" id="ARBA00023273"/>
    </source>
</evidence>
<evidence type="ECO:0000256" key="5">
    <source>
        <dbReference type="ARBA" id="ARBA00022701"/>
    </source>
</evidence>
<keyword evidence="4" id="KW-0853">WD repeat</keyword>
<evidence type="ECO:0000256" key="7">
    <source>
        <dbReference type="ARBA" id="ARBA00023017"/>
    </source>
</evidence>
<keyword evidence="11" id="KW-1185">Reference proteome</keyword>
<dbReference type="InterPro" id="IPR050687">
    <property type="entry name" value="Dynein_IC"/>
</dbReference>
<evidence type="ECO:0000256" key="1">
    <source>
        <dbReference type="ARBA" id="ARBA00004430"/>
    </source>
</evidence>
<protein>
    <submittedName>
        <fullName evidence="12 13">Dynein intermediate chain 1, axonemal-like</fullName>
    </submittedName>
</protein>
<organism evidence="11 13">
    <name type="scientific">Octopus sinensis</name>
    <name type="common">East Asian common octopus</name>
    <dbReference type="NCBI Taxonomy" id="2607531"/>
    <lineage>
        <taxon>Eukaryota</taxon>
        <taxon>Metazoa</taxon>
        <taxon>Spiralia</taxon>
        <taxon>Lophotrochozoa</taxon>
        <taxon>Mollusca</taxon>
        <taxon>Cephalopoda</taxon>
        <taxon>Coleoidea</taxon>
        <taxon>Octopodiformes</taxon>
        <taxon>Octopoda</taxon>
        <taxon>Incirrata</taxon>
        <taxon>Octopodidae</taxon>
        <taxon>Octopus</taxon>
    </lineage>
</organism>
<dbReference type="GO" id="GO:0036158">
    <property type="term" value="P:outer dynein arm assembly"/>
    <property type="evidence" value="ECO:0007669"/>
    <property type="project" value="TreeGrafter"/>
</dbReference>
<reference evidence="12 13" key="1">
    <citation type="submission" date="2025-08" db="UniProtKB">
        <authorList>
            <consortium name="RefSeq"/>
        </authorList>
    </citation>
    <scope>IDENTIFICATION</scope>
</reference>
<evidence type="ECO:0000313" key="12">
    <source>
        <dbReference type="RefSeq" id="XP_029656007.2"/>
    </source>
</evidence>
<dbReference type="InterPro" id="IPR015943">
    <property type="entry name" value="WD40/YVTN_repeat-like_dom_sf"/>
</dbReference>
<accession>A0A6P7TVN1</accession>
<keyword evidence="8" id="KW-0505">Motor protein</keyword>
<gene>
    <name evidence="13" type="primary">LOC115230360</name>
    <name evidence="12" type="synonym">LOC115229878</name>
</gene>